<dbReference type="HOGENOM" id="CLU_2856244_0_0_1"/>
<organism evidence="1">
    <name type="scientific">Capitella teleta</name>
    <name type="common">Polychaete worm</name>
    <dbReference type="NCBI Taxonomy" id="283909"/>
    <lineage>
        <taxon>Eukaryota</taxon>
        <taxon>Metazoa</taxon>
        <taxon>Spiralia</taxon>
        <taxon>Lophotrochozoa</taxon>
        <taxon>Annelida</taxon>
        <taxon>Polychaeta</taxon>
        <taxon>Sedentaria</taxon>
        <taxon>Scolecida</taxon>
        <taxon>Capitellidae</taxon>
        <taxon>Capitella</taxon>
    </lineage>
</organism>
<dbReference type="EMBL" id="AMQN01014637">
    <property type="status" value="NOT_ANNOTATED_CDS"/>
    <property type="molecule type" value="Genomic_DNA"/>
</dbReference>
<reference evidence="2" key="3">
    <citation type="submission" date="2015-06" db="UniProtKB">
        <authorList>
            <consortium name="EnsemblMetazoa"/>
        </authorList>
    </citation>
    <scope>IDENTIFICATION</scope>
</reference>
<dbReference type="EnsemblMetazoa" id="CapteT146426">
    <property type="protein sequence ID" value="CapteP146426"/>
    <property type="gene ID" value="CapteG146426"/>
</dbReference>
<evidence type="ECO:0000313" key="3">
    <source>
        <dbReference type="Proteomes" id="UP000014760"/>
    </source>
</evidence>
<dbReference type="GO" id="GO:0003676">
    <property type="term" value="F:nucleic acid binding"/>
    <property type="evidence" value="ECO:0007669"/>
    <property type="project" value="InterPro"/>
</dbReference>
<evidence type="ECO:0000313" key="2">
    <source>
        <dbReference type="EnsemblMetazoa" id="CapteP146426"/>
    </source>
</evidence>
<dbReference type="EMBL" id="KB311121">
    <property type="protein sequence ID" value="ELT89927.1"/>
    <property type="molecule type" value="Genomic_DNA"/>
</dbReference>
<evidence type="ECO:0008006" key="4">
    <source>
        <dbReference type="Google" id="ProtNLM"/>
    </source>
</evidence>
<name>R7TEM6_CAPTE</name>
<dbReference type="Gene3D" id="3.30.420.10">
    <property type="entry name" value="Ribonuclease H-like superfamily/Ribonuclease H"/>
    <property type="match status" value="1"/>
</dbReference>
<accession>R7TEM6</accession>
<dbReference type="Proteomes" id="UP000014760">
    <property type="component" value="Unassembled WGS sequence"/>
</dbReference>
<protein>
    <recommendedName>
        <fullName evidence="4">Transposase Tc1-like domain-containing protein</fullName>
    </recommendedName>
</protein>
<keyword evidence="3" id="KW-1185">Reference proteome</keyword>
<evidence type="ECO:0000313" key="1">
    <source>
        <dbReference type="EMBL" id="ELT89927.1"/>
    </source>
</evidence>
<proteinExistence type="predicted"/>
<feature type="non-terminal residue" evidence="1">
    <location>
        <position position="1"/>
    </location>
</feature>
<dbReference type="InterPro" id="IPR036397">
    <property type="entry name" value="RNaseH_sf"/>
</dbReference>
<gene>
    <name evidence="1" type="ORF">CAPTEDRAFT_146426</name>
</gene>
<dbReference type="AlphaFoldDB" id="R7TEM6"/>
<sequence>ARLNWARTHLRIQDEQWQHVVFSDKARFELHMQDGSNRVRRLRYELFSETCVQPRVQFGSGGPTI</sequence>
<dbReference type="OrthoDB" id="9996331at2759"/>
<reference evidence="1 3" key="2">
    <citation type="journal article" date="2013" name="Nature">
        <title>Insights into bilaterian evolution from three spiralian genomes.</title>
        <authorList>
            <person name="Simakov O."/>
            <person name="Marletaz F."/>
            <person name="Cho S.J."/>
            <person name="Edsinger-Gonzales E."/>
            <person name="Havlak P."/>
            <person name="Hellsten U."/>
            <person name="Kuo D.H."/>
            <person name="Larsson T."/>
            <person name="Lv J."/>
            <person name="Arendt D."/>
            <person name="Savage R."/>
            <person name="Osoegawa K."/>
            <person name="de Jong P."/>
            <person name="Grimwood J."/>
            <person name="Chapman J.A."/>
            <person name="Shapiro H."/>
            <person name="Aerts A."/>
            <person name="Otillar R.P."/>
            <person name="Terry A.Y."/>
            <person name="Boore J.L."/>
            <person name="Grigoriev I.V."/>
            <person name="Lindberg D.R."/>
            <person name="Seaver E.C."/>
            <person name="Weisblat D.A."/>
            <person name="Putnam N.H."/>
            <person name="Rokhsar D.S."/>
        </authorList>
    </citation>
    <scope>NUCLEOTIDE SEQUENCE</scope>
    <source>
        <strain evidence="1 3">I ESC-2004</strain>
    </source>
</reference>
<reference evidence="3" key="1">
    <citation type="submission" date="2012-12" db="EMBL/GenBank/DDBJ databases">
        <authorList>
            <person name="Hellsten U."/>
            <person name="Grimwood J."/>
            <person name="Chapman J.A."/>
            <person name="Shapiro H."/>
            <person name="Aerts A."/>
            <person name="Otillar R.P."/>
            <person name="Terry A.Y."/>
            <person name="Boore J.L."/>
            <person name="Simakov O."/>
            <person name="Marletaz F."/>
            <person name="Cho S.-J."/>
            <person name="Edsinger-Gonzales E."/>
            <person name="Havlak P."/>
            <person name="Kuo D.-H."/>
            <person name="Larsson T."/>
            <person name="Lv J."/>
            <person name="Arendt D."/>
            <person name="Savage R."/>
            <person name="Osoegawa K."/>
            <person name="de Jong P."/>
            <person name="Lindberg D.R."/>
            <person name="Seaver E.C."/>
            <person name="Weisblat D.A."/>
            <person name="Putnam N.H."/>
            <person name="Grigoriev I.V."/>
            <person name="Rokhsar D.S."/>
        </authorList>
    </citation>
    <scope>NUCLEOTIDE SEQUENCE</scope>
    <source>
        <strain evidence="3">I ESC-2004</strain>
    </source>
</reference>